<dbReference type="Proteomes" id="UP000477782">
    <property type="component" value="Unassembled WGS sequence"/>
</dbReference>
<dbReference type="InterPro" id="IPR036514">
    <property type="entry name" value="SGNH_hydro_sf"/>
</dbReference>
<dbReference type="Gene3D" id="3.40.50.1110">
    <property type="entry name" value="SGNH hydrolase"/>
    <property type="match status" value="1"/>
</dbReference>
<protein>
    <submittedName>
        <fullName evidence="1">Uncharacterized protein</fullName>
    </submittedName>
</protein>
<dbReference type="RefSeq" id="WP_164624390.1">
    <property type="nucleotide sequence ID" value="NZ_JAAIVJ010000003.1"/>
</dbReference>
<name>A0A6M0QRS6_9RHOB</name>
<comment type="caution">
    <text evidence="1">The sequence shown here is derived from an EMBL/GenBank/DDBJ whole genome shotgun (WGS) entry which is preliminary data.</text>
</comment>
<dbReference type="EMBL" id="JAAIVJ010000003">
    <property type="protein sequence ID" value="NEY90185.1"/>
    <property type="molecule type" value="Genomic_DNA"/>
</dbReference>
<dbReference type="SUPFAM" id="SSF52266">
    <property type="entry name" value="SGNH hydrolase"/>
    <property type="match status" value="1"/>
</dbReference>
<organism evidence="1 2">
    <name type="scientific">Tabrizicola oligotrophica</name>
    <dbReference type="NCBI Taxonomy" id="2710650"/>
    <lineage>
        <taxon>Bacteria</taxon>
        <taxon>Pseudomonadati</taxon>
        <taxon>Pseudomonadota</taxon>
        <taxon>Alphaproteobacteria</taxon>
        <taxon>Rhodobacterales</taxon>
        <taxon>Paracoccaceae</taxon>
        <taxon>Tabrizicola</taxon>
    </lineage>
</organism>
<dbReference type="GO" id="GO:0016788">
    <property type="term" value="F:hydrolase activity, acting on ester bonds"/>
    <property type="evidence" value="ECO:0007669"/>
    <property type="project" value="UniProtKB-ARBA"/>
</dbReference>
<sequence>MSVFSFLADVLMVGHSLFGGDTAVLTESALREMTGPSVVETQIINGASLAYNWENSAKAEGADARARLATRPADVLILTEAIPVAGHVQWSDTAGNVARFAGLARDANPEVRVYLFEGWPSRASGPGADAADDPDASLPWRERLVKDLPLWQAAAGEGVKVIPAGQALARLEDETAAGRVPGIDRLDDLFSDDIHLNGKGQYFIAMVIAGAITGQSPEGLPARLTRAWSSRDDYLSAAQAAALQRVAWQAVSASAAAAPASAAPKAAPTPQKDPPAQVQALPMGAFAPVTNPNLALGLAGVTDWSVQQPFLDVMKTARPWVGHLPGQWGGWGHDDLAAKGYLDENGWPKALPPDLSGITTLILTDLPEEAGGVAGRYLLTWAGKGTLVLEGRAVVAEAQPGRILFDYTPGEGAVLLTVTAIDPSDPIHDIVVVRQDRAEALAAGQIFNPDWLARIRGVTALRFMDWMATNDSPLSRRSDRPKPADYTWARQGVPMEVMIALANELNADPWFTLPHLSEDALVRDWAELAHKDLNPGLVAHVEYSNEVWNWQFAQARWAEEQGKALWHKDGTWVQFYARRAAEVADIWADVFRDDPRRLMRVIAMQTGWLGLEDQILDAPLVVAEGRKAPVASFDAYAVTGYFSALLGADDKAALVRGWLAQSRDADPAQPYRLANEMAAKELRDGSISGNREDTLARLLAELLPYHAAIAADRGLKLVMYEGGTHVVGFGAQMEDADLTAFFEQLNYAPEMGMLYAELLAGWGQISDQPFNAFVDVYAPGKWGSWGALRHLGDDNPRWQVLAKGCAKC</sequence>
<accession>A0A6M0QRS6</accession>
<keyword evidence="2" id="KW-1185">Reference proteome</keyword>
<proteinExistence type="predicted"/>
<gene>
    <name evidence="1" type="ORF">G4Z14_07715</name>
</gene>
<reference evidence="1 2" key="1">
    <citation type="submission" date="2020-02" db="EMBL/GenBank/DDBJ databases">
        <authorList>
            <person name="Chen W.-M."/>
        </authorList>
    </citation>
    <scope>NUCLEOTIDE SEQUENCE [LARGE SCALE GENOMIC DNA]</scope>
    <source>
        <strain evidence="1 2">KMS-5</strain>
    </source>
</reference>
<dbReference type="AlphaFoldDB" id="A0A6M0QRS6"/>
<dbReference type="Gene3D" id="3.20.20.80">
    <property type="entry name" value="Glycosidases"/>
    <property type="match status" value="1"/>
</dbReference>
<evidence type="ECO:0000313" key="2">
    <source>
        <dbReference type="Proteomes" id="UP000477782"/>
    </source>
</evidence>
<evidence type="ECO:0000313" key="1">
    <source>
        <dbReference type="EMBL" id="NEY90185.1"/>
    </source>
</evidence>